<keyword evidence="2" id="KW-1185">Reference proteome</keyword>
<proteinExistence type="predicted"/>
<evidence type="ECO:0000313" key="2">
    <source>
        <dbReference type="Proteomes" id="UP000281474"/>
    </source>
</evidence>
<reference evidence="1 2" key="1">
    <citation type="submission" date="2018-09" db="EMBL/GenBank/DDBJ databases">
        <title>Phylogeny of the Shewanellaceae, and recommendation for two new genera, Pseudoshewanella and Parashewanella.</title>
        <authorList>
            <person name="Wang G."/>
        </authorList>
    </citation>
    <scope>NUCLEOTIDE SEQUENCE [LARGE SCALE GENOMIC DNA]</scope>
    <source>
        <strain evidence="1 2">C51</strain>
    </source>
</reference>
<dbReference type="AlphaFoldDB" id="A0A3L8PUP9"/>
<dbReference type="EMBL" id="QZEI01000043">
    <property type="protein sequence ID" value="RLV59131.1"/>
    <property type="molecule type" value="Genomic_DNA"/>
</dbReference>
<dbReference type="RefSeq" id="WP_121839572.1">
    <property type="nucleotide sequence ID" value="NZ_ML014792.1"/>
</dbReference>
<protein>
    <submittedName>
        <fullName evidence="1">Uncharacterized protein</fullName>
    </submittedName>
</protein>
<accession>A0A3L8PUP9</accession>
<evidence type="ECO:0000313" key="1">
    <source>
        <dbReference type="EMBL" id="RLV59131.1"/>
    </source>
</evidence>
<sequence length="125" mass="14171">MATAASLPQITVCCHTSDGQYQRELSKDDVATVNRSLYATKGQKGGVYEKIKVYIDSGSSSKHDTIIAVRLQQSNSQPIFRPYEKSSVCQQSTRLTRFLEQQWKANKYYSQFQPETSKSGKKSRH</sequence>
<name>A0A3L8PUP9_9GAMM</name>
<gene>
    <name evidence="1" type="ORF">D5018_13740</name>
</gene>
<comment type="caution">
    <text evidence="1">The sequence shown here is derived from an EMBL/GenBank/DDBJ whole genome shotgun (WGS) entry which is preliminary data.</text>
</comment>
<dbReference type="Proteomes" id="UP000281474">
    <property type="component" value="Unassembled WGS sequence"/>
</dbReference>
<organism evidence="1 2">
    <name type="scientific">Parashewanella curva</name>
    <dbReference type="NCBI Taxonomy" id="2338552"/>
    <lineage>
        <taxon>Bacteria</taxon>
        <taxon>Pseudomonadati</taxon>
        <taxon>Pseudomonadota</taxon>
        <taxon>Gammaproteobacteria</taxon>
        <taxon>Alteromonadales</taxon>
        <taxon>Shewanellaceae</taxon>
        <taxon>Parashewanella</taxon>
    </lineage>
</organism>